<evidence type="ECO:0000256" key="9">
    <source>
        <dbReference type="ARBA" id="ARBA00022630"/>
    </source>
</evidence>
<keyword evidence="13" id="KW-0560">Oxidoreductase</keyword>
<dbReference type="VEuPathDB" id="AmoebaDB:DICPUDRAFT_51410"/>
<comment type="cofactor">
    <cofactor evidence="1">
        <name>heme b</name>
        <dbReference type="ChEBI" id="CHEBI:60344"/>
    </cofactor>
</comment>
<evidence type="ECO:0000256" key="15">
    <source>
        <dbReference type="ARBA" id="ARBA00023027"/>
    </source>
</evidence>
<protein>
    <recommendedName>
        <fullName evidence="5">nitric oxide dioxygenase</fullName>
        <ecNumber evidence="5">1.14.12.17</ecNumber>
    </recommendedName>
</protein>
<comment type="similarity">
    <text evidence="19">Belongs to the globin family.</text>
</comment>
<dbReference type="GO" id="GO:0071333">
    <property type="term" value="P:cellular response to glucose stimulus"/>
    <property type="evidence" value="ECO:0007669"/>
    <property type="project" value="UniProtKB-ARBA"/>
</dbReference>
<dbReference type="PROSITE" id="PS51384">
    <property type="entry name" value="FAD_FR"/>
    <property type="match status" value="1"/>
</dbReference>
<dbReference type="FunCoup" id="F1A3M9">
    <property type="interactions" value="40"/>
</dbReference>
<evidence type="ECO:0000256" key="16">
    <source>
        <dbReference type="ARBA" id="ARBA00048649"/>
    </source>
</evidence>
<comment type="catalytic activity">
    <reaction evidence="17">
        <text>2 nitric oxide + NADPH + 2 O2 = 2 nitrate + NADP(+) + H(+)</text>
        <dbReference type="Rhea" id="RHEA:19465"/>
        <dbReference type="ChEBI" id="CHEBI:15378"/>
        <dbReference type="ChEBI" id="CHEBI:15379"/>
        <dbReference type="ChEBI" id="CHEBI:16480"/>
        <dbReference type="ChEBI" id="CHEBI:17632"/>
        <dbReference type="ChEBI" id="CHEBI:57783"/>
        <dbReference type="ChEBI" id="CHEBI:58349"/>
        <dbReference type="EC" id="1.14.12.17"/>
    </reaction>
</comment>
<organism evidence="22 23">
    <name type="scientific">Dictyostelium purpureum</name>
    <name type="common">Slime mold</name>
    <dbReference type="NCBI Taxonomy" id="5786"/>
    <lineage>
        <taxon>Eukaryota</taxon>
        <taxon>Amoebozoa</taxon>
        <taxon>Evosea</taxon>
        <taxon>Eumycetozoa</taxon>
        <taxon>Dictyostelia</taxon>
        <taxon>Dictyosteliales</taxon>
        <taxon>Dictyosteliaceae</taxon>
        <taxon>Dictyostelium</taxon>
    </lineage>
</organism>
<dbReference type="Gene3D" id="2.40.30.10">
    <property type="entry name" value="Translation factors"/>
    <property type="match status" value="1"/>
</dbReference>
<evidence type="ECO:0000259" key="21">
    <source>
        <dbReference type="PROSITE" id="PS51384"/>
    </source>
</evidence>
<keyword evidence="8 19" id="KW-0349">Heme</keyword>
<dbReference type="PANTHER" id="PTHR43396">
    <property type="entry name" value="FLAVOHEMOPROTEIN"/>
    <property type="match status" value="1"/>
</dbReference>
<dbReference type="InterPro" id="IPR017927">
    <property type="entry name" value="FAD-bd_FR_type"/>
</dbReference>
<dbReference type="EC" id="1.14.12.17" evidence="5"/>
<keyword evidence="10" id="KW-0479">Metal-binding</keyword>
<feature type="domain" description="FAD-binding FR-type" evidence="21">
    <location>
        <begin position="153"/>
        <end position="272"/>
    </location>
</feature>
<evidence type="ECO:0000256" key="5">
    <source>
        <dbReference type="ARBA" id="ARBA00012229"/>
    </source>
</evidence>
<dbReference type="SUPFAM" id="SSF46458">
    <property type="entry name" value="Globin-like"/>
    <property type="match status" value="1"/>
</dbReference>
<dbReference type="CDD" id="cd06184">
    <property type="entry name" value="flavohem_like_fad_nad_binding"/>
    <property type="match status" value="1"/>
</dbReference>
<keyword evidence="6" id="KW-0963">Cytoplasm</keyword>
<dbReference type="GO" id="GO:0046872">
    <property type="term" value="F:metal ion binding"/>
    <property type="evidence" value="ECO:0007669"/>
    <property type="project" value="UniProtKB-KW"/>
</dbReference>
<evidence type="ECO:0000256" key="3">
    <source>
        <dbReference type="ARBA" id="ARBA00004496"/>
    </source>
</evidence>
<dbReference type="GO" id="GO:0020037">
    <property type="term" value="F:heme binding"/>
    <property type="evidence" value="ECO:0007669"/>
    <property type="project" value="InterPro"/>
</dbReference>
<dbReference type="Proteomes" id="UP000001064">
    <property type="component" value="Unassembled WGS sequence"/>
</dbReference>
<evidence type="ECO:0000256" key="14">
    <source>
        <dbReference type="ARBA" id="ARBA00023004"/>
    </source>
</evidence>
<evidence type="ECO:0000256" key="4">
    <source>
        <dbReference type="ARBA" id="ARBA00006401"/>
    </source>
</evidence>
<dbReference type="FunFam" id="2.40.30.10:FF:000034">
    <property type="entry name" value="Flavohemoprotein"/>
    <property type="match status" value="1"/>
</dbReference>
<dbReference type="KEGG" id="dpp:DICPUDRAFT_51410"/>
<dbReference type="Pfam" id="PF00042">
    <property type="entry name" value="Globin"/>
    <property type="match status" value="1"/>
</dbReference>
<dbReference type="OrthoDB" id="275556at2759"/>
<dbReference type="InterPro" id="IPR001433">
    <property type="entry name" value="OxRdtase_FAD/NAD-bd"/>
</dbReference>
<sequence>MEEILSQEQINAIKSTIPLLEEHGVKITSTFYKNLFEAHPDLINLFNHSNQRNGKQPIALANTIYQSALHIERMNEINLTPIVHKHVALGIKPSHYPIVGQHLIGALKQILGDEATPTIVRAWTDVYRAVAQALIEAEQELYYETQEQFGGWKDLREFVVDKKVEETPIITSFYLKPADGKDIAVHLPGQYITIKIELSGDGVDIKESARRTYIRHYSLSDNPNGEYYRISIKREDGVNGNPSGIVSNHLHNKVNEGDKLLLAVPAGDFVIDPEDETPVLLVCGGVGVNPLIVMAKETLVQQPTRQIDFIYSIQDKDNYLHMKELEELQAEYPDNFKLITVYTKNQGHITLDLLKEYTENFDNKDDTEVFLCGPIPFMVTVNNGLQSLGFPKENIHYELFGPLTPVFNITKNGLEKNENETEN</sequence>
<dbReference type="InterPro" id="IPR012292">
    <property type="entry name" value="Globin/Proto"/>
</dbReference>
<dbReference type="SUPFAM" id="SSF52343">
    <property type="entry name" value="Ferredoxin reductase-like, C-terminal NADP-linked domain"/>
    <property type="match status" value="1"/>
</dbReference>
<proteinExistence type="inferred from homology"/>
<evidence type="ECO:0000256" key="10">
    <source>
        <dbReference type="ARBA" id="ARBA00022723"/>
    </source>
</evidence>
<dbReference type="Gene3D" id="1.10.490.10">
    <property type="entry name" value="Globins"/>
    <property type="match status" value="1"/>
</dbReference>
<keyword evidence="11" id="KW-0274">FAD</keyword>
<evidence type="ECO:0000313" key="23">
    <source>
        <dbReference type="Proteomes" id="UP000001064"/>
    </source>
</evidence>
<keyword evidence="23" id="KW-1185">Reference proteome</keyword>
<name>F1A3M9_DICPU</name>
<evidence type="ECO:0000259" key="20">
    <source>
        <dbReference type="PROSITE" id="PS01033"/>
    </source>
</evidence>
<dbReference type="InterPro" id="IPR009050">
    <property type="entry name" value="Globin-like_sf"/>
</dbReference>
<dbReference type="FunFam" id="1.10.490.10:FF:000003">
    <property type="entry name" value="Flavohemoprotein"/>
    <property type="match status" value="1"/>
</dbReference>
<gene>
    <name evidence="22" type="ORF">DICPUDRAFT_51410</name>
</gene>
<keyword evidence="19" id="KW-0813">Transport</keyword>
<evidence type="ECO:0000256" key="2">
    <source>
        <dbReference type="ARBA" id="ARBA00001974"/>
    </source>
</evidence>
<dbReference type="GO" id="GO:0005344">
    <property type="term" value="F:oxygen carrier activity"/>
    <property type="evidence" value="ECO:0007669"/>
    <property type="project" value="UniProtKB-KW"/>
</dbReference>
<dbReference type="STRING" id="5786.F1A3M9"/>
<dbReference type="InterPro" id="IPR039261">
    <property type="entry name" value="FNR_nucleotide-bd"/>
</dbReference>
<dbReference type="PRINTS" id="PR00371">
    <property type="entry name" value="FPNCR"/>
</dbReference>
<dbReference type="PROSITE" id="PS01033">
    <property type="entry name" value="GLOBIN"/>
    <property type="match status" value="1"/>
</dbReference>
<dbReference type="Pfam" id="PF00175">
    <property type="entry name" value="NAD_binding_1"/>
    <property type="match status" value="1"/>
</dbReference>
<dbReference type="EMBL" id="GL871467">
    <property type="protein sequence ID" value="EGC29201.1"/>
    <property type="molecule type" value="Genomic_DNA"/>
</dbReference>
<comment type="cofactor">
    <cofactor evidence="2">
        <name>FAD</name>
        <dbReference type="ChEBI" id="CHEBI:57692"/>
    </cofactor>
</comment>
<reference evidence="23" key="1">
    <citation type="journal article" date="2011" name="Genome Biol.">
        <title>Comparative genomics of the social amoebae Dictyostelium discoideum and Dictyostelium purpureum.</title>
        <authorList>
            <consortium name="US DOE Joint Genome Institute (JGI-PGF)"/>
            <person name="Sucgang R."/>
            <person name="Kuo A."/>
            <person name="Tian X."/>
            <person name="Salerno W."/>
            <person name="Parikh A."/>
            <person name="Feasley C.L."/>
            <person name="Dalin E."/>
            <person name="Tu H."/>
            <person name="Huang E."/>
            <person name="Barry K."/>
            <person name="Lindquist E."/>
            <person name="Shapiro H."/>
            <person name="Bruce D."/>
            <person name="Schmutz J."/>
            <person name="Salamov A."/>
            <person name="Fey P."/>
            <person name="Gaudet P."/>
            <person name="Anjard C."/>
            <person name="Babu M.M."/>
            <person name="Basu S."/>
            <person name="Bushmanova Y."/>
            <person name="van der Wel H."/>
            <person name="Katoh-Kurasawa M."/>
            <person name="Dinh C."/>
            <person name="Coutinho P.M."/>
            <person name="Saito T."/>
            <person name="Elias M."/>
            <person name="Schaap P."/>
            <person name="Kay R.R."/>
            <person name="Henrissat B."/>
            <person name="Eichinger L."/>
            <person name="Rivero F."/>
            <person name="Putnam N.H."/>
            <person name="West C.M."/>
            <person name="Loomis W.F."/>
            <person name="Chisholm R.L."/>
            <person name="Shaulsky G."/>
            <person name="Strassmann J.E."/>
            <person name="Queller D.C."/>
            <person name="Kuspa A."/>
            <person name="Grigoriev I.V."/>
        </authorList>
    </citation>
    <scope>NUCLEOTIDE SEQUENCE [LARGE SCALE GENOMIC DNA]</scope>
    <source>
        <strain evidence="23">QSDP1</strain>
    </source>
</reference>
<dbReference type="GO" id="GO:0071500">
    <property type="term" value="P:cellular response to nitrosative stress"/>
    <property type="evidence" value="ECO:0000318"/>
    <property type="project" value="GO_Central"/>
</dbReference>
<dbReference type="SUPFAM" id="SSF63380">
    <property type="entry name" value="Riboflavin synthase domain-like"/>
    <property type="match status" value="1"/>
</dbReference>
<comment type="subcellular location">
    <subcellularLocation>
        <location evidence="3">Cytoplasm</location>
    </subcellularLocation>
</comment>
<dbReference type="Gene3D" id="3.40.50.80">
    <property type="entry name" value="Nucleotide-binding domain of ferredoxin-NADP reductase (FNR) module"/>
    <property type="match status" value="1"/>
</dbReference>
<evidence type="ECO:0000256" key="1">
    <source>
        <dbReference type="ARBA" id="ARBA00001970"/>
    </source>
</evidence>
<dbReference type="GO" id="GO:0046210">
    <property type="term" value="P:nitric oxide catabolic process"/>
    <property type="evidence" value="ECO:0000318"/>
    <property type="project" value="GO_Central"/>
</dbReference>
<keyword evidence="12" id="KW-0521">NADP</keyword>
<keyword evidence="7" id="KW-0216">Detoxification</keyword>
<dbReference type="GO" id="GO:0005737">
    <property type="term" value="C:cytoplasm"/>
    <property type="evidence" value="ECO:0000318"/>
    <property type="project" value="GO_Central"/>
</dbReference>
<dbReference type="OMA" id="EICAAWG"/>
<comment type="similarity">
    <text evidence="4">In the C-terminal section; belongs to the flavoprotein pyridine nucleotide cytochrome reductase family.</text>
</comment>
<comment type="function">
    <text evidence="18">Is involved in NO detoxification in an aerobic process, termed nitric oxide dioxygenase (NOD) reaction that utilizes O(2) and NAD(P)H to convert NO to nitrate, which protects the cell from various noxious nitrogen compounds. Therefore, plays a central role in the inducible response to nitrosative stress.</text>
</comment>
<dbReference type="eggNOG" id="KOG3378">
    <property type="taxonomic scope" value="Eukaryota"/>
</dbReference>
<evidence type="ECO:0000256" key="8">
    <source>
        <dbReference type="ARBA" id="ARBA00022617"/>
    </source>
</evidence>
<accession>F1A3M9</accession>
<dbReference type="InterPro" id="IPR001709">
    <property type="entry name" value="Flavoprot_Pyr_Nucl_cyt_Rdtase"/>
</dbReference>
<evidence type="ECO:0000256" key="17">
    <source>
        <dbReference type="ARBA" id="ARBA00049433"/>
    </source>
</evidence>
<keyword evidence="19" id="KW-0561">Oxygen transport</keyword>
<dbReference type="InParanoid" id="F1A3M9"/>
<dbReference type="PANTHER" id="PTHR43396:SF1">
    <property type="entry name" value="FLAVOHEMOPROTEIN B"/>
    <property type="match status" value="1"/>
</dbReference>
<evidence type="ECO:0000256" key="6">
    <source>
        <dbReference type="ARBA" id="ARBA00022490"/>
    </source>
</evidence>
<dbReference type="GO" id="GO:0009636">
    <property type="term" value="P:response to toxic substance"/>
    <property type="evidence" value="ECO:0007669"/>
    <property type="project" value="UniProtKB-KW"/>
</dbReference>
<evidence type="ECO:0000256" key="11">
    <source>
        <dbReference type="ARBA" id="ARBA00022827"/>
    </source>
</evidence>
<evidence type="ECO:0000256" key="12">
    <source>
        <dbReference type="ARBA" id="ARBA00022857"/>
    </source>
</evidence>
<dbReference type="InterPro" id="IPR017938">
    <property type="entry name" value="Riboflavin_synthase-like_b-brl"/>
</dbReference>
<evidence type="ECO:0000256" key="18">
    <source>
        <dbReference type="ARBA" id="ARBA00053100"/>
    </source>
</evidence>
<dbReference type="GO" id="GO:0008941">
    <property type="term" value="F:nitric oxide dioxygenase NAD(P)H activity"/>
    <property type="evidence" value="ECO:0000318"/>
    <property type="project" value="GO_Central"/>
</dbReference>
<evidence type="ECO:0000313" key="22">
    <source>
        <dbReference type="EMBL" id="EGC29201.1"/>
    </source>
</evidence>
<keyword evidence="14" id="KW-0408">Iron</keyword>
<feature type="domain" description="Globin" evidence="20">
    <location>
        <begin position="4"/>
        <end position="139"/>
    </location>
</feature>
<dbReference type="InterPro" id="IPR000971">
    <property type="entry name" value="Globin"/>
</dbReference>
<dbReference type="RefSeq" id="XP_003294272.1">
    <property type="nucleotide sequence ID" value="XM_003294224.1"/>
</dbReference>
<keyword evidence="9" id="KW-0285">Flavoprotein</keyword>
<evidence type="ECO:0000256" key="19">
    <source>
        <dbReference type="RuleBase" id="RU000356"/>
    </source>
</evidence>
<dbReference type="GeneID" id="10506347"/>
<dbReference type="AlphaFoldDB" id="F1A3M9"/>
<comment type="catalytic activity">
    <reaction evidence="16">
        <text>2 nitric oxide + NADH + 2 O2 = 2 nitrate + NAD(+) + H(+)</text>
        <dbReference type="Rhea" id="RHEA:19469"/>
        <dbReference type="ChEBI" id="CHEBI:15378"/>
        <dbReference type="ChEBI" id="CHEBI:15379"/>
        <dbReference type="ChEBI" id="CHEBI:16480"/>
        <dbReference type="ChEBI" id="CHEBI:17632"/>
        <dbReference type="ChEBI" id="CHEBI:57540"/>
        <dbReference type="ChEBI" id="CHEBI:57945"/>
        <dbReference type="EC" id="1.14.12.17"/>
    </reaction>
</comment>
<dbReference type="GO" id="GO:0019825">
    <property type="term" value="F:oxygen binding"/>
    <property type="evidence" value="ECO:0007669"/>
    <property type="project" value="InterPro"/>
</dbReference>
<evidence type="ECO:0000256" key="13">
    <source>
        <dbReference type="ARBA" id="ARBA00023002"/>
    </source>
</evidence>
<evidence type="ECO:0000256" key="7">
    <source>
        <dbReference type="ARBA" id="ARBA00022575"/>
    </source>
</evidence>
<keyword evidence="15" id="KW-0520">NAD</keyword>
<dbReference type="GO" id="GO:0071949">
    <property type="term" value="F:FAD binding"/>
    <property type="evidence" value="ECO:0000318"/>
    <property type="project" value="GO_Central"/>
</dbReference>